<sequence length="359" mass="39739">GPLPDVEFEPSAGELKLETEQDGGVPAPISEDADDARDAGKVAAGSATQPSRRRVSFSSRTRDDIIRAQLSSISAPERVASDSEDSDDGIDEDLCDEDGEVLEDAEEIGSEKETLLNDDEEESAGEDSNDHGVSLDFRRVQGPGQVPLSASLRRRALIEVNEAIIEVPKSDRMQEGHRPRRASILEDIEHALQSALHNDRPQRQHRPRSILKNSTPLVPDSTTRPEETAANTRRNSVVDIGESRYFSDAVNQLSAPDPARHTIVPRRRSSYFEHGFEEVEVPDTDRAIPETSPQPNDYVNFPDLNVLRRSSEAVWTSSLPRASKNLQALTRSVSREHGTLSQSVRRRPSTTFQSPTKVR</sequence>
<comment type="caution">
    <text evidence="1">The sequence shown here is derived from an EMBL/GenBank/DDBJ whole genome shotgun (WGS) entry which is preliminary data.</text>
</comment>
<evidence type="ECO:0000313" key="2">
    <source>
        <dbReference type="Proteomes" id="UP001281147"/>
    </source>
</evidence>
<reference evidence="1" key="1">
    <citation type="submission" date="2023-07" db="EMBL/GenBank/DDBJ databases">
        <title>Black Yeasts Isolated from many extreme environments.</title>
        <authorList>
            <person name="Coleine C."/>
            <person name="Stajich J.E."/>
            <person name="Selbmann L."/>
        </authorList>
    </citation>
    <scope>NUCLEOTIDE SEQUENCE</scope>
    <source>
        <strain evidence="1">CCFEE 5714</strain>
    </source>
</reference>
<dbReference type="Proteomes" id="UP001281147">
    <property type="component" value="Unassembled WGS sequence"/>
</dbReference>
<protein>
    <submittedName>
        <fullName evidence="1">Uncharacterized protein</fullName>
    </submittedName>
</protein>
<proteinExistence type="predicted"/>
<evidence type="ECO:0000313" key="1">
    <source>
        <dbReference type="EMBL" id="KAK3681485.1"/>
    </source>
</evidence>
<name>A0ACC3M9W2_9PEZI</name>
<dbReference type="EMBL" id="JAUTXU010000403">
    <property type="protein sequence ID" value="KAK3681485.1"/>
    <property type="molecule type" value="Genomic_DNA"/>
</dbReference>
<gene>
    <name evidence="1" type="ORF">LTR37_020899</name>
</gene>
<keyword evidence="2" id="KW-1185">Reference proteome</keyword>
<feature type="non-terminal residue" evidence="1">
    <location>
        <position position="1"/>
    </location>
</feature>
<accession>A0ACC3M9W2</accession>
<organism evidence="1 2">
    <name type="scientific">Vermiconidia calcicola</name>
    <dbReference type="NCBI Taxonomy" id="1690605"/>
    <lineage>
        <taxon>Eukaryota</taxon>
        <taxon>Fungi</taxon>
        <taxon>Dikarya</taxon>
        <taxon>Ascomycota</taxon>
        <taxon>Pezizomycotina</taxon>
        <taxon>Dothideomycetes</taxon>
        <taxon>Dothideomycetidae</taxon>
        <taxon>Mycosphaerellales</taxon>
        <taxon>Extremaceae</taxon>
        <taxon>Vermiconidia</taxon>
    </lineage>
</organism>